<keyword evidence="7 11" id="KW-1133">Transmembrane helix</keyword>
<comment type="caution">
    <text evidence="13">The sequence shown here is derived from an EMBL/GenBank/DDBJ whole genome shotgun (WGS) entry which is preliminary data.</text>
</comment>
<sequence>MSNDPTHQFLIHNIVPINVGGVDLSFTNASLYMVATVAVTAGFMYFATAKRGLIPSRSQSVAELVYEFIASMLREGAGAKGMVFFPFVLTLFMFILVANLIGMFPYFYSVTSQILVTFSLALLVMVIVTAYGFKKHGIAFMKIFVPPDVPMLLLPLVFLIELISFLTRPVSLSVRLFANMLGGHITLKVFAGFIVALSSLGAVGVGVSILPLAMTVALTALELLVAFLQAYVFAVLTCMYLNDAVNGGSH</sequence>
<dbReference type="GO" id="GO:0046933">
    <property type="term" value="F:proton-transporting ATP synthase activity, rotational mechanism"/>
    <property type="evidence" value="ECO:0007669"/>
    <property type="project" value="UniProtKB-UniRule"/>
</dbReference>
<keyword evidence="11" id="KW-1003">Cell membrane</keyword>
<keyword evidence="8 11" id="KW-0406">Ion transport</keyword>
<dbReference type="PANTHER" id="PTHR11410">
    <property type="entry name" value="ATP SYNTHASE SUBUNIT A"/>
    <property type="match status" value="1"/>
</dbReference>
<dbReference type="HAMAP" id="MF_01393">
    <property type="entry name" value="ATP_synth_a_bact"/>
    <property type="match status" value="1"/>
</dbReference>
<dbReference type="NCBIfam" id="TIGR01131">
    <property type="entry name" value="ATP_synt_6_or_A"/>
    <property type="match status" value="1"/>
</dbReference>
<dbReference type="Gene3D" id="1.20.120.220">
    <property type="entry name" value="ATP synthase, F0 complex, subunit A"/>
    <property type="match status" value="1"/>
</dbReference>
<feature type="transmembrane region" description="Helical" evidence="11">
    <location>
        <begin position="145"/>
        <end position="167"/>
    </location>
</feature>
<dbReference type="CDD" id="cd00310">
    <property type="entry name" value="ATP-synt_Fo_a_6"/>
    <property type="match status" value="1"/>
</dbReference>
<proteinExistence type="inferred from homology"/>
<organism evidence="13 14">
    <name type="scientific">Martelella alba</name>
    <dbReference type="NCBI Taxonomy" id="2590451"/>
    <lineage>
        <taxon>Bacteria</taxon>
        <taxon>Pseudomonadati</taxon>
        <taxon>Pseudomonadota</taxon>
        <taxon>Alphaproteobacteria</taxon>
        <taxon>Hyphomicrobiales</taxon>
        <taxon>Aurantimonadaceae</taxon>
        <taxon>Martelella</taxon>
    </lineage>
</organism>
<keyword evidence="3 11" id="KW-0813">Transport</keyword>
<dbReference type="GO" id="GO:0045259">
    <property type="term" value="C:proton-transporting ATP synthase complex"/>
    <property type="evidence" value="ECO:0007669"/>
    <property type="project" value="UniProtKB-KW"/>
</dbReference>
<dbReference type="InterPro" id="IPR035908">
    <property type="entry name" value="F0_ATP_A_sf"/>
</dbReference>
<dbReference type="Proteomes" id="UP000318801">
    <property type="component" value="Unassembled WGS sequence"/>
</dbReference>
<evidence type="ECO:0000256" key="12">
    <source>
        <dbReference type="RuleBase" id="RU000483"/>
    </source>
</evidence>
<feature type="transmembrane region" description="Helical" evidence="11">
    <location>
        <begin position="187"/>
        <end position="213"/>
    </location>
</feature>
<dbReference type="PANTHER" id="PTHR11410:SF0">
    <property type="entry name" value="ATP SYNTHASE SUBUNIT A"/>
    <property type="match status" value="1"/>
</dbReference>
<keyword evidence="10 11" id="KW-0066">ATP synthesis</keyword>
<reference evidence="13 14" key="1">
    <citation type="submission" date="2019-06" db="EMBL/GenBank/DDBJ databases">
        <authorList>
            <person name="Li M."/>
        </authorList>
    </citation>
    <scope>NUCLEOTIDE SEQUENCE [LARGE SCALE GENOMIC DNA]</scope>
    <source>
        <strain evidence="13 14">BGMRC2036</strain>
    </source>
</reference>
<evidence type="ECO:0000256" key="2">
    <source>
        <dbReference type="ARBA" id="ARBA00006810"/>
    </source>
</evidence>
<evidence type="ECO:0000256" key="7">
    <source>
        <dbReference type="ARBA" id="ARBA00022989"/>
    </source>
</evidence>
<comment type="similarity">
    <text evidence="2 11 12">Belongs to the ATPase A chain family.</text>
</comment>
<dbReference type="PRINTS" id="PR00123">
    <property type="entry name" value="ATPASEA"/>
</dbReference>
<keyword evidence="9 11" id="KW-0472">Membrane</keyword>
<feature type="transmembrane region" description="Helical" evidence="11">
    <location>
        <begin position="29"/>
        <end position="47"/>
    </location>
</feature>
<dbReference type="InterPro" id="IPR023011">
    <property type="entry name" value="ATP_synth_F0_asu_AS"/>
</dbReference>
<evidence type="ECO:0000256" key="6">
    <source>
        <dbReference type="ARBA" id="ARBA00022781"/>
    </source>
</evidence>
<dbReference type="OrthoDB" id="9809130at2"/>
<evidence type="ECO:0000256" key="8">
    <source>
        <dbReference type="ARBA" id="ARBA00023065"/>
    </source>
</evidence>
<accession>A0A506U9G2</accession>
<dbReference type="RefSeq" id="WP_141148885.1">
    <property type="nucleotide sequence ID" value="NZ_VHLG01000004.1"/>
</dbReference>
<evidence type="ECO:0000256" key="4">
    <source>
        <dbReference type="ARBA" id="ARBA00022547"/>
    </source>
</evidence>
<keyword evidence="5 11" id="KW-0812">Transmembrane</keyword>
<evidence type="ECO:0000313" key="14">
    <source>
        <dbReference type="Proteomes" id="UP000318801"/>
    </source>
</evidence>
<evidence type="ECO:0000256" key="9">
    <source>
        <dbReference type="ARBA" id="ARBA00023136"/>
    </source>
</evidence>
<evidence type="ECO:0000256" key="1">
    <source>
        <dbReference type="ARBA" id="ARBA00004141"/>
    </source>
</evidence>
<dbReference type="NCBIfam" id="NF004482">
    <property type="entry name" value="PRK05815.2-4"/>
    <property type="match status" value="1"/>
</dbReference>
<dbReference type="SUPFAM" id="SSF81336">
    <property type="entry name" value="F1F0 ATP synthase subunit A"/>
    <property type="match status" value="1"/>
</dbReference>
<dbReference type="EMBL" id="VHLG01000004">
    <property type="protein sequence ID" value="TPW31013.1"/>
    <property type="molecule type" value="Genomic_DNA"/>
</dbReference>
<comment type="function">
    <text evidence="11 12">Key component of the proton channel; it plays a direct role in the translocation of protons across the membrane.</text>
</comment>
<dbReference type="Pfam" id="PF00119">
    <property type="entry name" value="ATP-synt_A"/>
    <property type="match status" value="1"/>
</dbReference>
<evidence type="ECO:0000313" key="13">
    <source>
        <dbReference type="EMBL" id="TPW31013.1"/>
    </source>
</evidence>
<name>A0A506U9G2_9HYPH</name>
<keyword evidence="4 11" id="KW-0138">CF(0)</keyword>
<evidence type="ECO:0000256" key="10">
    <source>
        <dbReference type="ARBA" id="ARBA00023310"/>
    </source>
</evidence>
<feature type="transmembrane region" description="Helical" evidence="11">
    <location>
        <begin position="114"/>
        <end position="133"/>
    </location>
</feature>
<gene>
    <name evidence="11" type="primary">atpB</name>
    <name evidence="13" type="ORF">FJU08_10170</name>
</gene>
<keyword evidence="6 11" id="KW-0375">Hydrogen ion transport</keyword>
<dbReference type="AlphaFoldDB" id="A0A506U9G2"/>
<feature type="transmembrane region" description="Helical" evidence="11">
    <location>
        <begin position="220"/>
        <end position="242"/>
    </location>
</feature>
<dbReference type="InterPro" id="IPR045083">
    <property type="entry name" value="ATP_synth_F0_asu_bact/mt"/>
</dbReference>
<keyword evidence="14" id="KW-1185">Reference proteome</keyword>
<dbReference type="PROSITE" id="PS00449">
    <property type="entry name" value="ATPASE_A"/>
    <property type="match status" value="1"/>
</dbReference>
<comment type="subcellular location">
    <subcellularLocation>
        <location evidence="11 12">Cell membrane</location>
        <topology evidence="11 12">Multi-pass membrane protein</topology>
    </subcellularLocation>
    <subcellularLocation>
        <location evidence="1">Membrane</location>
        <topology evidence="1">Multi-pass membrane protein</topology>
    </subcellularLocation>
</comment>
<evidence type="ECO:0000256" key="5">
    <source>
        <dbReference type="ARBA" id="ARBA00022692"/>
    </source>
</evidence>
<evidence type="ECO:0000256" key="11">
    <source>
        <dbReference type="HAMAP-Rule" id="MF_01393"/>
    </source>
</evidence>
<protein>
    <recommendedName>
        <fullName evidence="11 12">ATP synthase subunit a</fullName>
    </recommendedName>
    <alternativeName>
        <fullName evidence="11">ATP synthase F0 sector subunit a</fullName>
    </alternativeName>
    <alternativeName>
        <fullName evidence="11">F-ATPase subunit 6</fullName>
    </alternativeName>
</protein>
<evidence type="ECO:0000256" key="3">
    <source>
        <dbReference type="ARBA" id="ARBA00022448"/>
    </source>
</evidence>
<dbReference type="InterPro" id="IPR000568">
    <property type="entry name" value="ATP_synth_F0_asu"/>
</dbReference>
<feature type="transmembrane region" description="Helical" evidence="11">
    <location>
        <begin position="82"/>
        <end position="108"/>
    </location>
</feature>
<dbReference type="GO" id="GO:0005886">
    <property type="term" value="C:plasma membrane"/>
    <property type="evidence" value="ECO:0007669"/>
    <property type="project" value="UniProtKB-SubCell"/>
</dbReference>